<dbReference type="AlphaFoldDB" id="A0A5D2XDI7"/>
<proteinExistence type="predicted"/>
<sequence length="129" mass="14825">MPITSLFCFHSRLKQRFLGISILFPLRRLAIHEEPYSTLTKISPQKQSQSAAISRTLRLRHSSPSSKSLEEVEYLDVLVLTKTGKKIGVSKPRVGEAPFPQIPAKFLRINCELVLTYIRCHWERCSNCR</sequence>
<name>A0A5D2XDI7_GOSMU</name>
<organism evidence="1 2">
    <name type="scientific">Gossypium mustelinum</name>
    <name type="common">Cotton</name>
    <name type="synonym">Gossypium caicoense</name>
    <dbReference type="NCBI Taxonomy" id="34275"/>
    <lineage>
        <taxon>Eukaryota</taxon>
        <taxon>Viridiplantae</taxon>
        <taxon>Streptophyta</taxon>
        <taxon>Embryophyta</taxon>
        <taxon>Tracheophyta</taxon>
        <taxon>Spermatophyta</taxon>
        <taxon>Magnoliopsida</taxon>
        <taxon>eudicotyledons</taxon>
        <taxon>Gunneridae</taxon>
        <taxon>Pentapetalae</taxon>
        <taxon>rosids</taxon>
        <taxon>malvids</taxon>
        <taxon>Malvales</taxon>
        <taxon>Malvaceae</taxon>
        <taxon>Malvoideae</taxon>
        <taxon>Gossypium</taxon>
    </lineage>
</organism>
<dbReference type="Proteomes" id="UP000323597">
    <property type="component" value="Chromosome A11"/>
</dbReference>
<accession>A0A5D2XDI7</accession>
<reference evidence="1 2" key="1">
    <citation type="submission" date="2019-07" db="EMBL/GenBank/DDBJ databases">
        <title>WGS assembly of Gossypium mustelinum.</title>
        <authorList>
            <person name="Chen Z.J."/>
            <person name="Sreedasyam A."/>
            <person name="Ando A."/>
            <person name="Song Q."/>
            <person name="De L."/>
            <person name="Hulse-Kemp A."/>
            <person name="Ding M."/>
            <person name="Ye W."/>
            <person name="Kirkbride R."/>
            <person name="Jenkins J."/>
            <person name="Plott C."/>
            <person name="Lovell J."/>
            <person name="Lin Y.-M."/>
            <person name="Vaughn R."/>
            <person name="Liu B."/>
            <person name="Li W."/>
            <person name="Simpson S."/>
            <person name="Scheffler B."/>
            <person name="Saski C."/>
            <person name="Grover C."/>
            <person name="Hu G."/>
            <person name="Conover J."/>
            <person name="Carlson J."/>
            <person name="Shu S."/>
            <person name="Boston L."/>
            <person name="Williams M."/>
            <person name="Peterson D."/>
            <person name="Mcgee K."/>
            <person name="Jones D."/>
            <person name="Wendel J."/>
            <person name="Stelly D."/>
            <person name="Grimwood J."/>
            <person name="Schmutz J."/>
        </authorList>
    </citation>
    <scope>NUCLEOTIDE SEQUENCE [LARGE SCALE GENOMIC DNA]</scope>
    <source>
        <strain evidence="1">1408120.09</strain>
    </source>
</reference>
<gene>
    <name evidence="1" type="ORF">E1A91_A11G324600v1</name>
</gene>
<protein>
    <submittedName>
        <fullName evidence="1">Uncharacterized protein</fullName>
    </submittedName>
</protein>
<dbReference type="EMBL" id="CM017646">
    <property type="protein sequence ID" value="TYJ12088.1"/>
    <property type="molecule type" value="Genomic_DNA"/>
</dbReference>
<keyword evidence="2" id="KW-1185">Reference proteome</keyword>
<evidence type="ECO:0000313" key="1">
    <source>
        <dbReference type="EMBL" id="TYJ12088.1"/>
    </source>
</evidence>
<dbReference type="EMBL" id="CM017646">
    <property type="protein sequence ID" value="TYJ12090.1"/>
    <property type="molecule type" value="Genomic_DNA"/>
</dbReference>
<evidence type="ECO:0000313" key="2">
    <source>
        <dbReference type="Proteomes" id="UP000323597"/>
    </source>
</evidence>